<dbReference type="RefSeq" id="WP_097125204.1">
    <property type="nucleotide sequence ID" value="NZ_OCNH01000001.1"/>
</dbReference>
<dbReference type="GO" id="GO:0004792">
    <property type="term" value="F:thiosulfate-cyanide sulfurtransferase activity"/>
    <property type="evidence" value="ECO:0007669"/>
    <property type="project" value="TreeGrafter"/>
</dbReference>
<dbReference type="GO" id="GO:0016779">
    <property type="term" value="F:nucleotidyltransferase activity"/>
    <property type="evidence" value="ECO:0007669"/>
    <property type="project" value="TreeGrafter"/>
</dbReference>
<dbReference type="Gene3D" id="3.40.50.720">
    <property type="entry name" value="NAD(P)-binding Rossmann-like Domain"/>
    <property type="match status" value="1"/>
</dbReference>
<dbReference type="InterPro" id="IPR000594">
    <property type="entry name" value="ThiF_NAD_FAD-bd"/>
</dbReference>
<dbReference type="PANTHER" id="PTHR10953">
    <property type="entry name" value="UBIQUITIN-ACTIVATING ENZYME E1"/>
    <property type="match status" value="1"/>
</dbReference>
<dbReference type="Proteomes" id="UP000219452">
    <property type="component" value="Unassembled WGS sequence"/>
</dbReference>
<dbReference type="EMBL" id="OCNH01000001">
    <property type="protein sequence ID" value="SOD80833.1"/>
    <property type="molecule type" value="Genomic_DNA"/>
</dbReference>
<dbReference type="GO" id="GO:0008641">
    <property type="term" value="F:ubiquitin-like modifier activating enzyme activity"/>
    <property type="evidence" value="ECO:0007669"/>
    <property type="project" value="InterPro"/>
</dbReference>
<reference evidence="3" key="1">
    <citation type="submission" date="2017-09" db="EMBL/GenBank/DDBJ databases">
        <authorList>
            <person name="Varghese N."/>
            <person name="Submissions S."/>
        </authorList>
    </citation>
    <scope>NUCLEOTIDE SEQUENCE [LARGE SCALE GENOMIC DNA]</scope>
    <source>
        <strain evidence="3">DSM 29961</strain>
    </source>
</reference>
<dbReference type="GO" id="GO:0005737">
    <property type="term" value="C:cytoplasm"/>
    <property type="evidence" value="ECO:0007669"/>
    <property type="project" value="TreeGrafter"/>
</dbReference>
<dbReference type="SUPFAM" id="SSF69572">
    <property type="entry name" value="Activating enzymes of the ubiquitin-like proteins"/>
    <property type="match status" value="1"/>
</dbReference>
<dbReference type="InterPro" id="IPR035985">
    <property type="entry name" value="Ubiquitin-activating_enz"/>
</dbReference>
<accession>A0A286FCB4</accession>
<name>A0A286FCB4_9BACT</name>
<sequence length="265" mass="29500">MNQRIHYTDKSFLNPQNPLTVYLIGAGGTGSQVITGLARMNHALIELGHPGLHVTLWDDDVVSEANLGRQLFAEAELGHNKATVLINRVNRFFGTNWKAKPMRYTKQTVTKDNREASLMISCVDSVAARFEIADILKVCLKARERNFSRSQASYWMDFGNAKNSGQLILATVGPLKQPTSEQFATVTELPFITDEFGGVLASSEADDDTPSCSVAEALRKQDLFINSTIAQMGCKLLWTLFREGRTHNRGFFLNLSDFRANPIKV</sequence>
<dbReference type="OrthoDB" id="5298642at2"/>
<gene>
    <name evidence="2" type="ORF">SAMN06269250_1582</name>
</gene>
<protein>
    <submittedName>
        <fullName evidence="2">PRTRC system ThiF family protein</fullName>
    </submittedName>
</protein>
<proteinExistence type="predicted"/>
<organism evidence="2 3">
    <name type="scientific">Spirosoma fluviale</name>
    <dbReference type="NCBI Taxonomy" id="1597977"/>
    <lineage>
        <taxon>Bacteria</taxon>
        <taxon>Pseudomonadati</taxon>
        <taxon>Bacteroidota</taxon>
        <taxon>Cytophagia</taxon>
        <taxon>Cytophagales</taxon>
        <taxon>Cytophagaceae</taxon>
        <taxon>Spirosoma</taxon>
    </lineage>
</organism>
<evidence type="ECO:0000313" key="3">
    <source>
        <dbReference type="Proteomes" id="UP000219452"/>
    </source>
</evidence>
<dbReference type="AlphaFoldDB" id="A0A286FCB4"/>
<evidence type="ECO:0000259" key="1">
    <source>
        <dbReference type="Pfam" id="PF00899"/>
    </source>
</evidence>
<keyword evidence="3" id="KW-1185">Reference proteome</keyword>
<dbReference type="CDD" id="cd01483">
    <property type="entry name" value="E1_enzyme_family"/>
    <property type="match status" value="1"/>
</dbReference>
<evidence type="ECO:0000313" key="2">
    <source>
        <dbReference type="EMBL" id="SOD80833.1"/>
    </source>
</evidence>
<dbReference type="NCBIfam" id="TIGR03736">
    <property type="entry name" value="PRTRC_ThiF"/>
    <property type="match status" value="1"/>
</dbReference>
<dbReference type="InterPro" id="IPR022500">
    <property type="entry name" value="PRTRC_ThiF"/>
</dbReference>
<dbReference type="InterPro" id="IPR045886">
    <property type="entry name" value="ThiF/MoeB/HesA"/>
</dbReference>
<feature type="domain" description="THIF-type NAD/FAD binding fold" evidence="1">
    <location>
        <begin position="20"/>
        <end position="256"/>
    </location>
</feature>
<dbReference type="Pfam" id="PF00899">
    <property type="entry name" value="ThiF"/>
    <property type="match status" value="1"/>
</dbReference>
<dbReference type="PANTHER" id="PTHR10953:SF247">
    <property type="entry name" value="SLL6053 PROTEIN"/>
    <property type="match status" value="1"/>
</dbReference>